<proteinExistence type="predicted"/>
<dbReference type="EMBL" id="DUZY01000003">
    <property type="protein sequence ID" value="DAD32024.1"/>
    <property type="molecule type" value="Genomic_DNA"/>
</dbReference>
<evidence type="ECO:0000256" key="1">
    <source>
        <dbReference type="SAM" id="SignalP"/>
    </source>
</evidence>
<feature type="signal peptide" evidence="1">
    <location>
        <begin position="1"/>
        <end position="31"/>
    </location>
</feature>
<name>A0A822YD17_NELNU</name>
<dbReference type="AlphaFoldDB" id="A0A822YD17"/>
<sequence length="88" mass="9903">MALFSRRSNTRLNCVFVVFLLLAAMAWPGRCTRVIKSRILERTLESQLPRGLVPPSGPSPCHNKYGVLTDVDHPQLSHPTDYLICDQP</sequence>
<dbReference type="Proteomes" id="UP000607653">
    <property type="component" value="Unassembled WGS sequence"/>
</dbReference>
<evidence type="ECO:0000313" key="2">
    <source>
        <dbReference type="EMBL" id="DAD32024.1"/>
    </source>
</evidence>
<keyword evidence="1" id="KW-0732">Signal</keyword>
<reference evidence="2 3" key="1">
    <citation type="journal article" date="2020" name="Mol. Biol. Evol.">
        <title>Distinct Expression and Methylation Patterns for Genes with Different Fates following a Single Whole-Genome Duplication in Flowering Plants.</title>
        <authorList>
            <person name="Shi T."/>
            <person name="Rahmani R.S."/>
            <person name="Gugger P.F."/>
            <person name="Wang M."/>
            <person name="Li H."/>
            <person name="Zhang Y."/>
            <person name="Li Z."/>
            <person name="Wang Q."/>
            <person name="Van de Peer Y."/>
            <person name="Marchal K."/>
            <person name="Chen J."/>
        </authorList>
    </citation>
    <scope>NUCLEOTIDE SEQUENCE [LARGE SCALE GENOMIC DNA]</scope>
    <source>
        <tissue evidence="2">Leaf</tissue>
    </source>
</reference>
<comment type="caution">
    <text evidence="2">The sequence shown here is derived from an EMBL/GenBank/DDBJ whole genome shotgun (WGS) entry which is preliminary data.</text>
</comment>
<feature type="chain" id="PRO_5032640818" evidence="1">
    <location>
        <begin position="32"/>
        <end position="88"/>
    </location>
</feature>
<protein>
    <submittedName>
        <fullName evidence="2">Uncharacterized protein</fullName>
    </submittedName>
</protein>
<organism evidence="2 3">
    <name type="scientific">Nelumbo nucifera</name>
    <name type="common">Sacred lotus</name>
    <dbReference type="NCBI Taxonomy" id="4432"/>
    <lineage>
        <taxon>Eukaryota</taxon>
        <taxon>Viridiplantae</taxon>
        <taxon>Streptophyta</taxon>
        <taxon>Embryophyta</taxon>
        <taxon>Tracheophyta</taxon>
        <taxon>Spermatophyta</taxon>
        <taxon>Magnoliopsida</taxon>
        <taxon>Proteales</taxon>
        <taxon>Nelumbonaceae</taxon>
        <taxon>Nelumbo</taxon>
    </lineage>
</organism>
<accession>A0A822YD17</accession>
<evidence type="ECO:0000313" key="3">
    <source>
        <dbReference type="Proteomes" id="UP000607653"/>
    </source>
</evidence>
<keyword evidence="3" id="KW-1185">Reference proteome</keyword>
<gene>
    <name evidence="2" type="ORF">HUJ06_010875</name>
</gene>